<dbReference type="AlphaFoldDB" id="A0AAE0Z9M8"/>
<keyword evidence="1" id="KW-0175">Coiled coil</keyword>
<feature type="coiled-coil region" evidence="1">
    <location>
        <begin position="250"/>
        <end position="302"/>
    </location>
</feature>
<evidence type="ECO:0000313" key="3">
    <source>
        <dbReference type="EMBL" id="KAK3765303.1"/>
    </source>
</evidence>
<proteinExistence type="predicted"/>
<feature type="compositionally biased region" description="Basic and acidic residues" evidence="2">
    <location>
        <begin position="468"/>
        <end position="506"/>
    </location>
</feature>
<feature type="region of interest" description="Disordered" evidence="2">
    <location>
        <begin position="468"/>
        <end position="512"/>
    </location>
</feature>
<organism evidence="3 4">
    <name type="scientific">Elysia crispata</name>
    <name type="common">lettuce slug</name>
    <dbReference type="NCBI Taxonomy" id="231223"/>
    <lineage>
        <taxon>Eukaryota</taxon>
        <taxon>Metazoa</taxon>
        <taxon>Spiralia</taxon>
        <taxon>Lophotrochozoa</taxon>
        <taxon>Mollusca</taxon>
        <taxon>Gastropoda</taxon>
        <taxon>Heterobranchia</taxon>
        <taxon>Euthyneura</taxon>
        <taxon>Panpulmonata</taxon>
        <taxon>Sacoglossa</taxon>
        <taxon>Placobranchoidea</taxon>
        <taxon>Plakobranchidae</taxon>
        <taxon>Elysia</taxon>
    </lineage>
</organism>
<protein>
    <submittedName>
        <fullName evidence="3">Uncharacterized protein</fullName>
    </submittedName>
</protein>
<name>A0AAE0Z9M8_9GAST</name>
<evidence type="ECO:0000256" key="2">
    <source>
        <dbReference type="SAM" id="MobiDB-lite"/>
    </source>
</evidence>
<accession>A0AAE0Z9M8</accession>
<feature type="region of interest" description="Disordered" evidence="2">
    <location>
        <begin position="1"/>
        <end position="29"/>
    </location>
</feature>
<dbReference type="EMBL" id="JAWDGP010004322">
    <property type="protein sequence ID" value="KAK3765303.1"/>
    <property type="molecule type" value="Genomic_DNA"/>
</dbReference>
<comment type="caution">
    <text evidence="3">The sequence shown here is derived from an EMBL/GenBank/DDBJ whole genome shotgun (WGS) entry which is preliminary data.</text>
</comment>
<gene>
    <name evidence="3" type="ORF">RRG08_013272</name>
</gene>
<evidence type="ECO:0000313" key="4">
    <source>
        <dbReference type="Proteomes" id="UP001283361"/>
    </source>
</evidence>
<keyword evidence="4" id="KW-1185">Reference proteome</keyword>
<reference evidence="3" key="1">
    <citation type="journal article" date="2023" name="G3 (Bethesda)">
        <title>A reference genome for the long-term kleptoplast-retaining sea slug Elysia crispata morphotype clarki.</title>
        <authorList>
            <person name="Eastman K.E."/>
            <person name="Pendleton A.L."/>
            <person name="Shaikh M.A."/>
            <person name="Suttiyut T."/>
            <person name="Ogas R."/>
            <person name="Tomko P."/>
            <person name="Gavelis G."/>
            <person name="Widhalm J.R."/>
            <person name="Wisecaver J.H."/>
        </authorList>
    </citation>
    <scope>NUCLEOTIDE SEQUENCE</scope>
    <source>
        <strain evidence="3">ECLA1</strain>
    </source>
</reference>
<evidence type="ECO:0000256" key="1">
    <source>
        <dbReference type="SAM" id="Coils"/>
    </source>
</evidence>
<dbReference type="Proteomes" id="UP001283361">
    <property type="component" value="Unassembled WGS sequence"/>
</dbReference>
<sequence>MATSEVASPPQPDSVKTDDDHSNSGVQTTDSMDLLTNYNALRDHFLARGRGRRPSLPQIQSPTNKILLQLFLLREQSNSSWQEVMDWFEKLFELEVPDELTRGQLKYRCQAAHAAFSQMDSSEAKKFLSFCIVDNVDECLRRLGLTKSILLCSKPEGYVRVHNCKLTNEVVSALNAFAKTERLPTTFVNRWLCALTDIDISESQMRHLSGQILKKVSVLRKGKDRNLLNSFLKDDVQFIRKEQNKEAAEVSKLNKTIDKYQSKCKEVQKEVEELHGIKNVLIEEKREMLLNQSIEVENLKHRLCPTPAEKKSRGIQVSDNLEKKFVTMEQNMKDPVSSVALPEFADPLLQPCPPNESNIIFNQTFSSLCSRALAVLERQLCDFVGDGVFANSIPDDVVQVLKTCPLTNLTGERLFGDLDFDMSKRRRASLFLRSSINMWKRNKTGQWMSKKKKLEAVRLLTLARGQREESRRRSRENEREVRRQLRENMEENHRRKQEKEVIDRERHNKMKV</sequence>